<dbReference type="Proteomes" id="UP000652761">
    <property type="component" value="Unassembled WGS sequence"/>
</dbReference>
<gene>
    <name evidence="2" type="ORF">Taro_007004</name>
</gene>
<evidence type="ECO:0000256" key="1">
    <source>
        <dbReference type="SAM" id="MobiDB-lite"/>
    </source>
</evidence>
<protein>
    <submittedName>
        <fullName evidence="2">Uncharacterized protein</fullName>
    </submittedName>
</protein>
<accession>A0A843U2K2</accession>
<reference evidence="2" key="1">
    <citation type="submission" date="2017-07" db="EMBL/GenBank/DDBJ databases">
        <title>Taro Niue Genome Assembly and Annotation.</title>
        <authorList>
            <person name="Atibalentja N."/>
            <person name="Keating K."/>
            <person name="Fields C.J."/>
        </authorList>
    </citation>
    <scope>NUCLEOTIDE SEQUENCE</scope>
    <source>
        <strain evidence="2">Niue_2</strain>
        <tissue evidence="2">Leaf</tissue>
    </source>
</reference>
<comment type="caution">
    <text evidence="2">The sequence shown here is derived from an EMBL/GenBank/DDBJ whole genome shotgun (WGS) entry which is preliminary data.</text>
</comment>
<organism evidence="2 3">
    <name type="scientific">Colocasia esculenta</name>
    <name type="common">Wild taro</name>
    <name type="synonym">Arum esculentum</name>
    <dbReference type="NCBI Taxonomy" id="4460"/>
    <lineage>
        <taxon>Eukaryota</taxon>
        <taxon>Viridiplantae</taxon>
        <taxon>Streptophyta</taxon>
        <taxon>Embryophyta</taxon>
        <taxon>Tracheophyta</taxon>
        <taxon>Spermatophyta</taxon>
        <taxon>Magnoliopsida</taxon>
        <taxon>Liliopsida</taxon>
        <taxon>Araceae</taxon>
        <taxon>Aroideae</taxon>
        <taxon>Colocasieae</taxon>
        <taxon>Colocasia</taxon>
    </lineage>
</organism>
<keyword evidence="3" id="KW-1185">Reference proteome</keyword>
<dbReference type="AlphaFoldDB" id="A0A843U2K2"/>
<evidence type="ECO:0000313" key="2">
    <source>
        <dbReference type="EMBL" id="MQL74649.1"/>
    </source>
</evidence>
<sequence length="116" mass="12445">MVAPESTPATKRQWRAPIDLGGESDDDEAKAARRASIYLGGEATVALICPFSSQTTTPIYSKLSTTAVRRALIYHGGGKNVVNAVNLKHGRIYLGGEEGSNLLRQRCSRSTPAVML</sequence>
<feature type="region of interest" description="Disordered" evidence="1">
    <location>
        <begin position="1"/>
        <end position="28"/>
    </location>
</feature>
<dbReference type="EMBL" id="NMUH01000217">
    <property type="protein sequence ID" value="MQL74649.1"/>
    <property type="molecule type" value="Genomic_DNA"/>
</dbReference>
<proteinExistence type="predicted"/>
<name>A0A843U2K2_COLES</name>
<evidence type="ECO:0000313" key="3">
    <source>
        <dbReference type="Proteomes" id="UP000652761"/>
    </source>
</evidence>